<keyword evidence="4 7" id="KW-0269">Exonuclease</keyword>
<dbReference type="Pfam" id="PF01612">
    <property type="entry name" value="DNA_pol_A_exo1"/>
    <property type="match status" value="1"/>
</dbReference>
<dbReference type="EMBL" id="EZ424443">
    <property type="protein sequence ID" value="ADD20719.1"/>
    <property type="molecule type" value="mRNA"/>
</dbReference>
<dbReference type="AlphaFoldDB" id="D3TSP1"/>
<dbReference type="GO" id="GO:0003676">
    <property type="term" value="F:nucleic acid binding"/>
    <property type="evidence" value="ECO:0007669"/>
    <property type="project" value="InterPro"/>
</dbReference>
<dbReference type="GO" id="GO:0008408">
    <property type="term" value="F:3'-5' exonuclease activity"/>
    <property type="evidence" value="ECO:0007669"/>
    <property type="project" value="InterPro"/>
</dbReference>
<dbReference type="PANTHER" id="PTHR13620:SF104">
    <property type="entry name" value="EXONUCLEASE 3'-5' DOMAIN-CONTAINING PROTEIN 2"/>
    <property type="match status" value="1"/>
</dbReference>
<dbReference type="GO" id="GO:0046872">
    <property type="term" value="F:metal ion binding"/>
    <property type="evidence" value="ECO:0007669"/>
    <property type="project" value="UniProtKB-KW"/>
</dbReference>
<evidence type="ECO:0000259" key="6">
    <source>
        <dbReference type="SMART" id="SM00474"/>
    </source>
</evidence>
<evidence type="ECO:0000313" key="7">
    <source>
        <dbReference type="EMBL" id="ADD20719.1"/>
    </source>
</evidence>
<evidence type="ECO:0000256" key="4">
    <source>
        <dbReference type="ARBA" id="ARBA00022839"/>
    </source>
</evidence>
<keyword evidence="5" id="KW-1133">Transmembrane helix</keyword>
<evidence type="ECO:0000256" key="5">
    <source>
        <dbReference type="SAM" id="Phobius"/>
    </source>
</evidence>
<feature type="domain" description="3'-5' exonuclease" evidence="6">
    <location>
        <begin position="56"/>
        <end position="231"/>
    </location>
</feature>
<reference evidence="7" key="1">
    <citation type="journal article" date="2010" name="BMC Genomics">
        <title>An insight into the sialome of Glossina morsitans morsitans.</title>
        <authorList>
            <person name="Alves-Silva J."/>
            <person name="Ribeiro J.M."/>
            <person name="Van Den Abbeele J."/>
            <person name="Attardo G."/>
            <person name="Hao Z."/>
            <person name="Haines L.R."/>
            <person name="Soares M.B."/>
            <person name="Berriman M."/>
            <person name="Aksoy S."/>
            <person name="Lehane M.J."/>
        </authorList>
    </citation>
    <scope>NUCLEOTIDE SEQUENCE</scope>
    <source>
        <tissue evidence="7">Salivary gland</tissue>
    </source>
</reference>
<dbReference type="GO" id="GO:0005737">
    <property type="term" value="C:cytoplasm"/>
    <property type="evidence" value="ECO:0007669"/>
    <property type="project" value="TreeGrafter"/>
</dbReference>
<dbReference type="InterPro" id="IPR051132">
    <property type="entry name" value="3-5_Exonuclease_domain"/>
</dbReference>
<dbReference type="SUPFAM" id="SSF53098">
    <property type="entry name" value="Ribonuclease H-like"/>
    <property type="match status" value="1"/>
</dbReference>
<keyword evidence="1" id="KW-0540">Nuclease</keyword>
<keyword evidence="5" id="KW-0812">Transmembrane</keyword>
<organism evidence="7">
    <name type="scientific">Glossina morsitans morsitans</name>
    <name type="common">Savannah tsetse fly</name>
    <dbReference type="NCBI Taxonomy" id="37546"/>
    <lineage>
        <taxon>Eukaryota</taxon>
        <taxon>Metazoa</taxon>
        <taxon>Ecdysozoa</taxon>
        <taxon>Arthropoda</taxon>
        <taxon>Hexapoda</taxon>
        <taxon>Insecta</taxon>
        <taxon>Pterygota</taxon>
        <taxon>Neoptera</taxon>
        <taxon>Endopterygota</taxon>
        <taxon>Diptera</taxon>
        <taxon>Brachycera</taxon>
        <taxon>Muscomorpha</taxon>
        <taxon>Hippoboscoidea</taxon>
        <taxon>Glossinidae</taxon>
        <taxon>Glossina</taxon>
    </lineage>
</organism>
<evidence type="ECO:0000256" key="1">
    <source>
        <dbReference type="ARBA" id="ARBA00022722"/>
    </source>
</evidence>
<dbReference type="GO" id="GO:0006139">
    <property type="term" value="P:nucleobase-containing compound metabolic process"/>
    <property type="evidence" value="ECO:0007669"/>
    <property type="project" value="InterPro"/>
</dbReference>
<sequence>MEFFANEIKNFLEPISTQFAIKKPSKNLAPDIVIALIGLVIAVFFAIVIFKIIKKILNYPTQSKCDDMVEKLKRHCWDYKVLGFDCEWITIGRVRRPVALLQLASPNGFCGLFRLCHMDHIPESLKNLLADKDIIKVGVDPAGDARKLRADYGIYVASTFDIRYLAVMIRCKPLGLEKLSRSLLNVDFVKPWYIARSNWEFDKLDDDQVEYAAKDAFAGVEIFKHLANRLEPRNYWNFTYIDFIAIKSKIKYLLDLDFSENIPITLSTIRVTIPITLLSIRDYLLEAPSGRRLCAVSKSKAEWYLEERLGEKLQSEAFTIRLYNDPFAEDNSYWQTSNQYECVVCGQKDAFACKEVVPREYRMHFPLITQFFTSSDVLHLCLKCNELDIISNIKLRTRLSRKCDAPYSFDQVKEVKKAAETLLTNDNAMSARKRNHLKTILSTHFEEYFIDQHRMVEHGQKVVNKFQTEFGGLKELEILWRNNFVTYMNPKYLPSFWNWPIEWKYKPEAVSIVG</sequence>
<protein>
    <submittedName>
        <fullName evidence="7">Putative 3'-5' exonuclease</fullName>
    </submittedName>
</protein>
<dbReference type="Gene3D" id="3.30.420.10">
    <property type="entry name" value="Ribonuclease H-like superfamily/Ribonuclease H"/>
    <property type="match status" value="1"/>
</dbReference>
<evidence type="ECO:0000256" key="2">
    <source>
        <dbReference type="ARBA" id="ARBA00022723"/>
    </source>
</evidence>
<feature type="transmembrane region" description="Helical" evidence="5">
    <location>
        <begin position="32"/>
        <end position="53"/>
    </location>
</feature>
<keyword evidence="3" id="KW-0378">Hydrolase</keyword>
<dbReference type="SMART" id="SM00474">
    <property type="entry name" value="35EXOc"/>
    <property type="match status" value="1"/>
</dbReference>
<evidence type="ECO:0000256" key="3">
    <source>
        <dbReference type="ARBA" id="ARBA00022801"/>
    </source>
</evidence>
<keyword evidence="5" id="KW-0472">Membrane</keyword>
<dbReference type="CDD" id="cd06141">
    <property type="entry name" value="WRN_exo"/>
    <property type="match status" value="1"/>
</dbReference>
<proteinExistence type="evidence at transcript level"/>
<keyword evidence="2" id="KW-0479">Metal-binding</keyword>
<dbReference type="PANTHER" id="PTHR13620">
    <property type="entry name" value="3-5 EXONUCLEASE"/>
    <property type="match status" value="1"/>
</dbReference>
<dbReference type="InterPro" id="IPR036397">
    <property type="entry name" value="RNaseH_sf"/>
</dbReference>
<accession>D3TSP1</accession>
<name>D3TSP1_GLOMM</name>
<dbReference type="InterPro" id="IPR012337">
    <property type="entry name" value="RNaseH-like_sf"/>
</dbReference>
<reference evidence="7" key="2">
    <citation type="submission" date="2010-01" db="EMBL/GenBank/DDBJ databases">
        <authorList>
            <consortium name="International Glossina Genome Initiative"/>
            <person name="da Silva J."/>
            <person name="Ribeiro J.M.C."/>
            <person name="Abbeele J.V."/>
            <person name="Attardo G."/>
            <person name="Hao Z."/>
            <person name="Haines L.R."/>
            <person name="Soares M.B."/>
            <person name="Berriman M."/>
            <person name="Aksoy S."/>
            <person name="Lehane M.J."/>
        </authorList>
    </citation>
    <scope>NUCLEOTIDE SEQUENCE</scope>
    <source>
        <tissue evidence="7">Salivary gland</tissue>
    </source>
</reference>
<dbReference type="InterPro" id="IPR002562">
    <property type="entry name" value="3'-5'_exonuclease_dom"/>
</dbReference>
<dbReference type="GO" id="GO:0005634">
    <property type="term" value="C:nucleus"/>
    <property type="evidence" value="ECO:0007669"/>
    <property type="project" value="TreeGrafter"/>
</dbReference>